<proteinExistence type="predicted"/>
<dbReference type="CDD" id="cd02230">
    <property type="entry name" value="cupin_HP0902-like"/>
    <property type="match status" value="1"/>
</dbReference>
<dbReference type="PANTHER" id="PTHR37694:SF1">
    <property type="entry name" value="SLR8022 PROTEIN"/>
    <property type="match status" value="1"/>
</dbReference>
<dbReference type="OrthoDB" id="5190473at2"/>
<feature type="region of interest" description="Disordered" evidence="1">
    <location>
        <begin position="1"/>
        <end position="32"/>
    </location>
</feature>
<protein>
    <submittedName>
        <fullName evidence="2">LuxR family transcriptional regulator</fullName>
    </submittedName>
</protein>
<name>A0A1X2EP44_9MYCO</name>
<comment type="caution">
    <text evidence="2">The sequence shown here is derived from an EMBL/GenBank/DDBJ whole genome shotgun (WGS) entry which is preliminary data.</text>
</comment>
<dbReference type="InterPro" id="IPR011051">
    <property type="entry name" value="RmlC_Cupin_sf"/>
</dbReference>
<dbReference type="AlphaFoldDB" id="A0A1X2EP44"/>
<sequence length="114" mass="11983">MNTVSLSSLSAEKVAEAKQSPSGRTAVTINGGHSHGLRQTLVALRSGVELAEHDSPGEATLQVLEGQVRLVLPNESWEGKAGDWVAIPMERHSLEALADSAVLLTVALAAKHPQ</sequence>
<dbReference type="EMBL" id="LQPZ01000008">
    <property type="protein sequence ID" value="ORX07884.1"/>
    <property type="molecule type" value="Genomic_DNA"/>
</dbReference>
<dbReference type="Proteomes" id="UP000193090">
    <property type="component" value="Unassembled WGS sequence"/>
</dbReference>
<accession>A0A1X2EP44</accession>
<organism evidence="2 3">
    <name type="scientific">Mycolicibacillus trivialis</name>
    <dbReference type="NCBI Taxonomy" id="1798"/>
    <lineage>
        <taxon>Bacteria</taxon>
        <taxon>Bacillati</taxon>
        <taxon>Actinomycetota</taxon>
        <taxon>Actinomycetes</taxon>
        <taxon>Mycobacteriales</taxon>
        <taxon>Mycobacteriaceae</taxon>
        <taxon>Mycolicibacillus</taxon>
    </lineage>
</organism>
<dbReference type="SUPFAM" id="SSF51182">
    <property type="entry name" value="RmlC-like cupins"/>
    <property type="match status" value="1"/>
</dbReference>
<feature type="compositionally biased region" description="Polar residues" evidence="1">
    <location>
        <begin position="1"/>
        <end position="10"/>
    </location>
</feature>
<evidence type="ECO:0000313" key="3">
    <source>
        <dbReference type="Proteomes" id="UP000193090"/>
    </source>
</evidence>
<gene>
    <name evidence="2" type="ORF">AWC30_02885</name>
</gene>
<dbReference type="STRING" id="1798.AWC30_02885"/>
<evidence type="ECO:0000313" key="2">
    <source>
        <dbReference type="EMBL" id="ORX07884.1"/>
    </source>
</evidence>
<dbReference type="Gene3D" id="2.60.120.10">
    <property type="entry name" value="Jelly Rolls"/>
    <property type="match status" value="1"/>
</dbReference>
<dbReference type="InterPro" id="IPR014710">
    <property type="entry name" value="RmlC-like_jellyroll"/>
</dbReference>
<dbReference type="RefSeq" id="WP_085107914.1">
    <property type="nucleotide sequence ID" value="NZ_JACKSN010000136.1"/>
</dbReference>
<dbReference type="PANTHER" id="PTHR37694">
    <property type="entry name" value="SLR8022 PROTEIN"/>
    <property type="match status" value="1"/>
</dbReference>
<reference evidence="2 3" key="1">
    <citation type="submission" date="2016-01" db="EMBL/GenBank/DDBJ databases">
        <title>The new phylogeny of the genus Mycobacterium.</title>
        <authorList>
            <person name="Tarcisio F."/>
            <person name="Conor M."/>
            <person name="Antonella G."/>
            <person name="Elisabetta G."/>
            <person name="Giulia F.S."/>
            <person name="Sara T."/>
            <person name="Anna F."/>
            <person name="Clotilde B."/>
            <person name="Roberto B."/>
            <person name="Veronica D.S."/>
            <person name="Fabio R."/>
            <person name="Monica P."/>
            <person name="Olivier J."/>
            <person name="Enrico T."/>
            <person name="Nicola S."/>
        </authorList>
    </citation>
    <scope>NUCLEOTIDE SEQUENCE [LARGE SCALE GENOMIC DNA]</scope>
    <source>
        <strain evidence="2 3">DSM 44153</strain>
    </source>
</reference>
<evidence type="ECO:0000256" key="1">
    <source>
        <dbReference type="SAM" id="MobiDB-lite"/>
    </source>
</evidence>
<feature type="compositionally biased region" description="Polar residues" evidence="1">
    <location>
        <begin position="19"/>
        <end position="28"/>
    </location>
</feature>
<keyword evidence="3" id="KW-1185">Reference proteome</keyword>